<evidence type="ECO:0000259" key="1">
    <source>
        <dbReference type="Pfam" id="PF12804"/>
    </source>
</evidence>
<dbReference type="CDD" id="cd04182">
    <property type="entry name" value="GT_2_like_f"/>
    <property type="match status" value="1"/>
</dbReference>
<keyword evidence="2" id="KW-0548">Nucleotidyltransferase</keyword>
<dbReference type="STRING" id="1120920.SAMN03080599_00341"/>
<dbReference type="InterPro" id="IPR029044">
    <property type="entry name" value="Nucleotide-diphossugar_trans"/>
</dbReference>
<dbReference type="Proteomes" id="UP000199208">
    <property type="component" value="Unassembled WGS sequence"/>
</dbReference>
<name>A0A1G5RRM3_9FIRM</name>
<accession>A0A1G5RRM3</accession>
<dbReference type="EMBL" id="FMWL01000001">
    <property type="protein sequence ID" value="SCZ76636.1"/>
    <property type="molecule type" value="Genomic_DNA"/>
</dbReference>
<dbReference type="PANTHER" id="PTHR43777:SF1">
    <property type="entry name" value="MOLYBDENUM COFACTOR CYTIDYLYLTRANSFERASE"/>
    <property type="match status" value="1"/>
</dbReference>
<sequence>MEMRHAKGEGLWNGKAFKVIIMAAGMSRRFGGNKLLTGFHGRPLADWIFKAVEAAGCEPGDVTVVWHDPSVAVLSEVYGYNTCYNAAPEEGQSVSVRLGIEAAGAARAYLFLTADQPLLSGQTIAGMLSAFPLGKGKIMMASWQGKVGNPVIFDAWFKSELLELTGDTGGRRIIKLHPEAAVRYEVEFAEELMDVDHVQDLERLSEILSSYSDL</sequence>
<dbReference type="Pfam" id="PF12804">
    <property type="entry name" value="NTP_transf_3"/>
    <property type="match status" value="1"/>
</dbReference>
<keyword evidence="3" id="KW-1185">Reference proteome</keyword>
<dbReference type="InterPro" id="IPR025877">
    <property type="entry name" value="MobA-like_NTP_Trfase"/>
</dbReference>
<dbReference type="OrthoDB" id="9797742at2"/>
<proteinExistence type="predicted"/>
<dbReference type="AlphaFoldDB" id="A0A1G5RRM3"/>
<dbReference type="PANTHER" id="PTHR43777">
    <property type="entry name" value="MOLYBDENUM COFACTOR CYTIDYLYLTRANSFERASE"/>
    <property type="match status" value="1"/>
</dbReference>
<protein>
    <submittedName>
        <fullName evidence="2">Molybdenum cofactor cytidylyltransferase</fullName>
    </submittedName>
</protein>
<gene>
    <name evidence="2" type="ORF">SAMN03080599_00341</name>
</gene>
<dbReference type="SUPFAM" id="SSF53448">
    <property type="entry name" value="Nucleotide-diphospho-sugar transferases"/>
    <property type="match status" value="1"/>
</dbReference>
<organism evidence="2 3">
    <name type="scientific">Acidaminobacter hydrogenoformans DSM 2784</name>
    <dbReference type="NCBI Taxonomy" id="1120920"/>
    <lineage>
        <taxon>Bacteria</taxon>
        <taxon>Bacillati</taxon>
        <taxon>Bacillota</taxon>
        <taxon>Clostridia</taxon>
        <taxon>Peptostreptococcales</taxon>
        <taxon>Acidaminobacteraceae</taxon>
        <taxon>Acidaminobacter</taxon>
    </lineage>
</organism>
<evidence type="ECO:0000313" key="2">
    <source>
        <dbReference type="EMBL" id="SCZ76636.1"/>
    </source>
</evidence>
<reference evidence="2 3" key="1">
    <citation type="submission" date="2016-10" db="EMBL/GenBank/DDBJ databases">
        <authorList>
            <person name="de Groot N.N."/>
        </authorList>
    </citation>
    <scope>NUCLEOTIDE SEQUENCE [LARGE SCALE GENOMIC DNA]</scope>
    <source>
        <strain evidence="2 3">DSM 2784</strain>
    </source>
</reference>
<keyword evidence="2" id="KW-0808">Transferase</keyword>
<feature type="domain" description="MobA-like NTP transferase" evidence="1">
    <location>
        <begin position="19"/>
        <end position="177"/>
    </location>
</feature>
<evidence type="ECO:0000313" key="3">
    <source>
        <dbReference type="Proteomes" id="UP000199208"/>
    </source>
</evidence>
<dbReference type="Gene3D" id="3.90.550.10">
    <property type="entry name" value="Spore Coat Polysaccharide Biosynthesis Protein SpsA, Chain A"/>
    <property type="match status" value="1"/>
</dbReference>
<dbReference type="GO" id="GO:0016779">
    <property type="term" value="F:nucleotidyltransferase activity"/>
    <property type="evidence" value="ECO:0007669"/>
    <property type="project" value="UniProtKB-KW"/>
</dbReference>